<dbReference type="STRING" id="6290.A0A0N4W535"/>
<dbReference type="EMBL" id="UZAF01016282">
    <property type="protein sequence ID" value="VDO24702.1"/>
    <property type="molecule type" value="Genomic_DNA"/>
</dbReference>
<keyword evidence="4" id="KW-0804">Transcription</keyword>
<feature type="DNA-binding region" description="Fork-head" evidence="6">
    <location>
        <begin position="68"/>
        <end position="145"/>
    </location>
</feature>
<dbReference type="PROSITE" id="PS00658">
    <property type="entry name" value="FORK_HEAD_2"/>
    <property type="match status" value="1"/>
</dbReference>
<evidence type="ECO:0000256" key="5">
    <source>
        <dbReference type="ARBA" id="ARBA00023242"/>
    </source>
</evidence>
<evidence type="ECO:0000256" key="4">
    <source>
        <dbReference type="ARBA" id="ARBA00023163"/>
    </source>
</evidence>
<dbReference type="PROSITE" id="PS00657">
    <property type="entry name" value="FORK_HEAD_1"/>
    <property type="match status" value="1"/>
</dbReference>
<dbReference type="GO" id="GO:0005634">
    <property type="term" value="C:nucleus"/>
    <property type="evidence" value="ECO:0007669"/>
    <property type="project" value="UniProtKB-SubCell"/>
</dbReference>
<dbReference type="InterPro" id="IPR030456">
    <property type="entry name" value="TF_fork_head_CS_2"/>
</dbReference>
<name>A0A0N4W535_HAEPC</name>
<dbReference type="GO" id="GO:0043565">
    <property type="term" value="F:sequence-specific DNA binding"/>
    <property type="evidence" value="ECO:0007669"/>
    <property type="project" value="InterPro"/>
</dbReference>
<comment type="subcellular location">
    <subcellularLocation>
        <location evidence="1 6">Nucleus</location>
    </subcellularLocation>
</comment>
<gene>
    <name evidence="8" type="ORF">HPLM_LOCUS5037</name>
</gene>
<dbReference type="PROSITE" id="PS50039">
    <property type="entry name" value="FORK_HEAD_3"/>
    <property type="match status" value="1"/>
</dbReference>
<dbReference type="OrthoDB" id="691130at2759"/>
<dbReference type="InterPro" id="IPR036388">
    <property type="entry name" value="WH-like_DNA-bd_sf"/>
</dbReference>
<dbReference type="CDD" id="cd20024">
    <property type="entry name" value="FH_FOXJ2-like"/>
    <property type="match status" value="1"/>
</dbReference>
<dbReference type="InterPro" id="IPR036390">
    <property type="entry name" value="WH_DNA-bd_sf"/>
</dbReference>
<reference evidence="8 9" key="2">
    <citation type="submission" date="2018-11" db="EMBL/GenBank/DDBJ databases">
        <authorList>
            <consortium name="Pathogen Informatics"/>
        </authorList>
    </citation>
    <scope>NUCLEOTIDE SEQUENCE [LARGE SCALE GENOMIC DNA]</scope>
    <source>
        <strain evidence="8 9">MHpl1</strain>
    </source>
</reference>
<keyword evidence="3 6" id="KW-0238">DNA-binding</keyword>
<evidence type="ECO:0000256" key="2">
    <source>
        <dbReference type="ARBA" id="ARBA00023015"/>
    </source>
</evidence>
<dbReference type="Gene3D" id="1.10.10.10">
    <property type="entry name" value="Winged helix-like DNA-binding domain superfamily/Winged helix DNA-binding domain"/>
    <property type="match status" value="1"/>
</dbReference>
<evidence type="ECO:0000313" key="9">
    <source>
        <dbReference type="Proteomes" id="UP000268014"/>
    </source>
</evidence>
<dbReference type="SMART" id="SM00339">
    <property type="entry name" value="FH"/>
    <property type="match status" value="1"/>
</dbReference>
<evidence type="ECO:0000313" key="8">
    <source>
        <dbReference type="EMBL" id="VDO24702.1"/>
    </source>
</evidence>
<proteinExistence type="predicted"/>
<sequence>MVGLYSDRLPDLDWFLNIAASPCSPTPAPPKKKSTAFPRKRQRRSCHHVRHTFEALNGQIDYHSTNMKPPLSYAQLIMDAMAERQVEKITLSEIYEYAIRRYAYYRSSKGPWKNSIRHNLSCNQLFKRIPRQNGEKGKGSYWTLNDVSALPTSVPTKKVRTKCPPETTVECPVKPASRINTAVLQYMDSIRKQQKPVAPQDISLFDEAGSAVWDDQVLLNYENNSPTGSSVQMDLSESSFSEVGFSSDDQGISSEYTWQSDFSSYDLEALPVVPFASQFEEFHCDSIDIDPNTPPQWQDVDQYYDELMRLEGEERL</sequence>
<dbReference type="SUPFAM" id="SSF46785">
    <property type="entry name" value="Winged helix' DNA-binding domain"/>
    <property type="match status" value="1"/>
</dbReference>
<dbReference type="GO" id="GO:0006357">
    <property type="term" value="P:regulation of transcription by RNA polymerase II"/>
    <property type="evidence" value="ECO:0007669"/>
    <property type="project" value="UniProtKB-ARBA"/>
</dbReference>
<dbReference type="PRINTS" id="PR00053">
    <property type="entry name" value="FORKHEAD"/>
</dbReference>
<evidence type="ECO:0000259" key="7">
    <source>
        <dbReference type="PROSITE" id="PS50039"/>
    </source>
</evidence>
<dbReference type="GO" id="GO:0003700">
    <property type="term" value="F:DNA-binding transcription factor activity"/>
    <property type="evidence" value="ECO:0007669"/>
    <property type="project" value="InterPro"/>
</dbReference>
<reference evidence="10" key="1">
    <citation type="submission" date="2017-02" db="UniProtKB">
        <authorList>
            <consortium name="WormBaseParasite"/>
        </authorList>
    </citation>
    <scope>IDENTIFICATION</scope>
</reference>
<feature type="domain" description="Fork-head" evidence="7">
    <location>
        <begin position="68"/>
        <end position="145"/>
    </location>
</feature>
<dbReference type="PANTHER" id="PTHR45881">
    <property type="entry name" value="CHECKPOINT SUPPRESSOR 1-LIKE, ISOFORM A-RELATED"/>
    <property type="match status" value="1"/>
</dbReference>
<evidence type="ECO:0000256" key="6">
    <source>
        <dbReference type="PROSITE-ProRule" id="PRU00089"/>
    </source>
</evidence>
<dbReference type="InterPro" id="IPR001766">
    <property type="entry name" value="Fork_head_dom"/>
</dbReference>
<organism evidence="10">
    <name type="scientific">Haemonchus placei</name>
    <name type="common">Barber's pole worm</name>
    <dbReference type="NCBI Taxonomy" id="6290"/>
    <lineage>
        <taxon>Eukaryota</taxon>
        <taxon>Metazoa</taxon>
        <taxon>Ecdysozoa</taxon>
        <taxon>Nematoda</taxon>
        <taxon>Chromadorea</taxon>
        <taxon>Rhabditida</taxon>
        <taxon>Rhabditina</taxon>
        <taxon>Rhabditomorpha</taxon>
        <taxon>Strongyloidea</taxon>
        <taxon>Trichostrongylidae</taxon>
        <taxon>Haemonchus</taxon>
    </lineage>
</organism>
<dbReference type="OMA" id="NTPPQWQ"/>
<keyword evidence="9" id="KW-1185">Reference proteome</keyword>
<accession>A0A0N4W535</accession>
<dbReference type="InterPro" id="IPR018122">
    <property type="entry name" value="TF_fork_head_CS_1"/>
</dbReference>
<keyword evidence="5 6" id="KW-0539">Nucleus</keyword>
<protein>
    <submittedName>
        <fullName evidence="10">Fork-head domain-containing protein</fullName>
    </submittedName>
</protein>
<dbReference type="WBParaSite" id="HPLM_0000504501-mRNA-1">
    <property type="protein sequence ID" value="HPLM_0000504501-mRNA-1"/>
    <property type="gene ID" value="HPLM_0000504501"/>
</dbReference>
<keyword evidence="2" id="KW-0805">Transcription regulation</keyword>
<evidence type="ECO:0000313" key="10">
    <source>
        <dbReference type="WBParaSite" id="HPLM_0000504501-mRNA-1"/>
    </source>
</evidence>
<dbReference type="Pfam" id="PF00250">
    <property type="entry name" value="Forkhead"/>
    <property type="match status" value="1"/>
</dbReference>
<dbReference type="Proteomes" id="UP000268014">
    <property type="component" value="Unassembled WGS sequence"/>
</dbReference>
<evidence type="ECO:0000256" key="1">
    <source>
        <dbReference type="ARBA" id="ARBA00004123"/>
    </source>
</evidence>
<dbReference type="AlphaFoldDB" id="A0A0N4W535"/>
<evidence type="ECO:0000256" key="3">
    <source>
        <dbReference type="ARBA" id="ARBA00023125"/>
    </source>
</evidence>